<dbReference type="PROSITE" id="PS50994">
    <property type="entry name" value="INTEGRASE"/>
    <property type="match status" value="1"/>
</dbReference>
<dbReference type="Pfam" id="PF00665">
    <property type="entry name" value="rve"/>
    <property type="match status" value="1"/>
</dbReference>
<dbReference type="AlphaFoldDB" id="A0A8C5GZV1"/>
<dbReference type="Gene3D" id="1.10.340.70">
    <property type="match status" value="1"/>
</dbReference>
<keyword evidence="4" id="KW-1185">Reference proteome</keyword>
<dbReference type="InterPro" id="IPR050951">
    <property type="entry name" value="Retrovirus_Pol_polyprotein"/>
</dbReference>
<evidence type="ECO:0000313" key="4">
    <source>
        <dbReference type="Proteomes" id="UP000694680"/>
    </source>
</evidence>
<dbReference type="SUPFAM" id="SSF53098">
    <property type="entry name" value="Ribonuclease H-like"/>
    <property type="match status" value="1"/>
</dbReference>
<dbReference type="Ensembl" id="ENSGWIT00000040563.1">
    <property type="protein sequence ID" value="ENSGWIP00000037244.1"/>
    <property type="gene ID" value="ENSGWIG00000019143.1"/>
</dbReference>
<organism evidence="3 4">
    <name type="scientific">Gouania willdenowi</name>
    <name type="common">Blunt-snouted clingfish</name>
    <name type="synonym">Lepadogaster willdenowi</name>
    <dbReference type="NCBI Taxonomy" id="441366"/>
    <lineage>
        <taxon>Eukaryota</taxon>
        <taxon>Metazoa</taxon>
        <taxon>Chordata</taxon>
        <taxon>Craniata</taxon>
        <taxon>Vertebrata</taxon>
        <taxon>Euteleostomi</taxon>
        <taxon>Actinopterygii</taxon>
        <taxon>Neopterygii</taxon>
        <taxon>Teleostei</taxon>
        <taxon>Neoteleostei</taxon>
        <taxon>Acanthomorphata</taxon>
        <taxon>Ovalentaria</taxon>
        <taxon>Blenniimorphae</taxon>
        <taxon>Blenniiformes</taxon>
        <taxon>Gobiesocoidei</taxon>
        <taxon>Gobiesocidae</taxon>
        <taxon>Gobiesocinae</taxon>
        <taxon>Gouania</taxon>
    </lineage>
</organism>
<dbReference type="InterPro" id="IPR036397">
    <property type="entry name" value="RNaseH_sf"/>
</dbReference>
<dbReference type="FunFam" id="1.10.340.70:FF:000001">
    <property type="entry name" value="Retrovirus-related Pol polyprotein from transposon gypsy-like Protein"/>
    <property type="match status" value="1"/>
</dbReference>
<dbReference type="PANTHER" id="PTHR37984:SF15">
    <property type="entry name" value="INTEGRASE CATALYTIC DOMAIN-CONTAINING PROTEIN"/>
    <property type="match status" value="1"/>
</dbReference>
<reference evidence="3" key="2">
    <citation type="submission" date="2025-09" db="UniProtKB">
        <authorList>
            <consortium name="Ensembl"/>
        </authorList>
    </citation>
    <scope>IDENTIFICATION</scope>
</reference>
<accession>A0A8C5GZV1</accession>
<dbReference type="GO" id="GO:0015074">
    <property type="term" value="P:DNA integration"/>
    <property type="evidence" value="ECO:0007669"/>
    <property type="project" value="InterPro"/>
</dbReference>
<dbReference type="InterPro" id="IPR001584">
    <property type="entry name" value="Integrase_cat-core"/>
</dbReference>
<dbReference type="InterPro" id="IPR012337">
    <property type="entry name" value="RNaseH-like_sf"/>
</dbReference>
<dbReference type="Gene3D" id="3.30.420.10">
    <property type="entry name" value="Ribonuclease H-like superfamily/Ribonuclease H"/>
    <property type="match status" value="1"/>
</dbReference>
<evidence type="ECO:0000313" key="3">
    <source>
        <dbReference type="Ensembl" id="ENSGWIP00000037244.1"/>
    </source>
</evidence>
<dbReference type="GO" id="GO:0003676">
    <property type="term" value="F:nucleic acid binding"/>
    <property type="evidence" value="ECO:0007669"/>
    <property type="project" value="InterPro"/>
</dbReference>
<evidence type="ECO:0000259" key="2">
    <source>
        <dbReference type="PROSITE" id="PS50994"/>
    </source>
</evidence>
<dbReference type="Pfam" id="PF17921">
    <property type="entry name" value="Integrase_H2C2"/>
    <property type="match status" value="1"/>
</dbReference>
<dbReference type="Proteomes" id="UP000694680">
    <property type="component" value="Unassembled WGS sequence"/>
</dbReference>
<evidence type="ECO:0000256" key="1">
    <source>
        <dbReference type="ARBA" id="ARBA00039658"/>
    </source>
</evidence>
<sequence>MKYLRQWDKFSTSNGVLYRVSKDHRANVKRHQYVVPDSLKAEVLRGIHNDAGHQAQSRSLSLTRQRFFWLTLDRDVRDYVRKCQRCVVSKTAEPEGRAPLENIVTSRPLELVCIDFWCAEDSRNKSVDVLVITDHFTRMAQAFPCKDQTAKQVAKVLWNRYFCVFGFPERIHSDQGPNFESHLISELLKVSGVKKSHTTPYHPMGNGSVERFNRTLGGMIRALAPEAKAEWPRRLQTLTFVYNCTAHENTGFPPFYLMFGRVPRLPVDVLFRSVLHDSTVTGYDKYVESLVSDLKEAMVVAQEHVAKEQNRHALLYNRGVKGNNIEVGDQVLLANKTERGKKKLADRWESKIYTVLDVNHTTHTYKIGGGVSGRVKTVHRNLIMPVNFLLLELSDTSIDASTLASGCSIQSLDGNRSDCEGELDSKQRTDLMEPTGSSVSAVSVGRTVEWISQLTEPDLTLDNDSELMTVTSVSHNTVLP</sequence>
<reference evidence="3" key="1">
    <citation type="submission" date="2025-08" db="UniProtKB">
        <authorList>
            <consortium name="Ensembl"/>
        </authorList>
    </citation>
    <scope>IDENTIFICATION</scope>
</reference>
<dbReference type="PANTHER" id="PTHR37984">
    <property type="entry name" value="PROTEIN CBG26694"/>
    <property type="match status" value="1"/>
</dbReference>
<protein>
    <recommendedName>
        <fullName evidence="1">Gypsy retrotransposon integrase-like protein 1</fullName>
    </recommendedName>
</protein>
<feature type="domain" description="Integrase catalytic" evidence="2">
    <location>
        <begin position="104"/>
        <end position="262"/>
    </location>
</feature>
<name>A0A8C5GZV1_GOUWI</name>
<dbReference type="FunFam" id="3.30.420.10:FF:000032">
    <property type="entry name" value="Retrovirus-related Pol polyprotein from transposon 297-like Protein"/>
    <property type="match status" value="1"/>
</dbReference>
<dbReference type="InterPro" id="IPR041588">
    <property type="entry name" value="Integrase_H2C2"/>
</dbReference>
<proteinExistence type="predicted"/>